<dbReference type="EMBL" id="RDBF01000005">
    <property type="protein sequence ID" value="RLV56080.1"/>
    <property type="molecule type" value="Genomic_DNA"/>
</dbReference>
<dbReference type="PANTHER" id="PTHR30346">
    <property type="entry name" value="TRANSCRIPTIONAL DUAL REGULATOR HCAR-RELATED"/>
    <property type="match status" value="1"/>
</dbReference>
<dbReference type="SUPFAM" id="SSF53850">
    <property type="entry name" value="Periplasmic binding protein-like II"/>
    <property type="match status" value="1"/>
</dbReference>
<sequence length="307" mass="33817">MLESCRPAAPRVKVYESGSSIASRYHGPVDLLRHLRFFDAVAEHRHFGHAAAALGMTQPPVSQGVQRLEQELGQRLFFRDARGVRLTEAGGALLPVARRLLRDAEQLMTLAHRWRPSGQVRLGLADDLEDKIPALLTRLAERDVDCVPTVSGTVELVEGVREDELDIAVVRHPAVVDGLAAGPVHTLATYLAWDDDRPRDAELPPMREVPPVVVPPRRHHPAAHDQLIDALRRLGHSGAVIEAGTLIERQAWASAGHGVRLVLDDESGRPIPDLPPLRVRVVTPLPPDRRADVDHETLIRRLEAALS</sequence>
<comment type="caution">
    <text evidence="6">The sequence shown here is derived from an EMBL/GenBank/DDBJ whole genome shotgun (WGS) entry which is preliminary data.</text>
</comment>
<dbReference type="SUPFAM" id="SSF46785">
    <property type="entry name" value="Winged helix' DNA-binding domain"/>
    <property type="match status" value="1"/>
</dbReference>
<keyword evidence="7" id="KW-1185">Reference proteome</keyword>
<reference evidence="6 7" key="1">
    <citation type="submission" date="2018-10" db="EMBL/GenBank/DDBJ databases">
        <title>Aeromicrobium sp. 9W16Y-2 whole genome shotgun sequence.</title>
        <authorList>
            <person name="Li F."/>
        </authorList>
    </citation>
    <scope>NUCLEOTIDE SEQUENCE [LARGE SCALE GENOMIC DNA]</scope>
    <source>
        <strain evidence="6 7">9W16Y-2</strain>
    </source>
</reference>
<dbReference type="OrthoDB" id="3181812at2"/>
<dbReference type="FunFam" id="1.10.10.10:FF:000001">
    <property type="entry name" value="LysR family transcriptional regulator"/>
    <property type="match status" value="1"/>
</dbReference>
<dbReference type="GO" id="GO:0003677">
    <property type="term" value="F:DNA binding"/>
    <property type="evidence" value="ECO:0007669"/>
    <property type="project" value="UniProtKB-KW"/>
</dbReference>
<dbReference type="InterPro" id="IPR036390">
    <property type="entry name" value="WH_DNA-bd_sf"/>
</dbReference>
<dbReference type="PRINTS" id="PR00039">
    <property type="entry name" value="HTHLYSR"/>
</dbReference>
<dbReference type="PROSITE" id="PS50931">
    <property type="entry name" value="HTH_LYSR"/>
    <property type="match status" value="1"/>
</dbReference>
<gene>
    <name evidence="6" type="ORF">D9V41_08755</name>
</gene>
<protein>
    <submittedName>
        <fullName evidence="6">LysR family transcriptional regulator</fullName>
    </submittedName>
</protein>
<dbReference type="Proteomes" id="UP000282515">
    <property type="component" value="Unassembled WGS sequence"/>
</dbReference>
<dbReference type="Gene3D" id="1.10.10.10">
    <property type="entry name" value="Winged helix-like DNA-binding domain superfamily/Winged helix DNA-binding domain"/>
    <property type="match status" value="1"/>
</dbReference>
<dbReference type="Pfam" id="PF00126">
    <property type="entry name" value="HTH_1"/>
    <property type="match status" value="1"/>
</dbReference>
<evidence type="ECO:0000259" key="5">
    <source>
        <dbReference type="PROSITE" id="PS50931"/>
    </source>
</evidence>
<evidence type="ECO:0000313" key="7">
    <source>
        <dbReference type="Proteomes" id="UP000282515"/>
    </source>
</evidence>
<accession>A0A3L8PLE3</accession>
<dbReference type="PANTHER" id="PTHR30346:SF0">
    <property type="entry name" value="HCA OPERON TRANSCRIPTIONAL ACTIVATOR HCAR"/>
    <property type="match status" value="1"/>
</dbReference>
<keyword evidence="4" id="KW-0804">Transcription</keyword>
<evidence type="ECO:0000256" key="3">
    <source>
        <dbReference type="ARBA" id="ARBA00023125"/>
    </source>
</evidence>
<evidence type="ECO:0000256" key="4">
    <source>
        <dbReference type="ARBA" id="ARBA00023163"/>
    </source>
</evidence>
<dbReference type="InterPro" id="IPR036388">
    <property type="entry name" value="WH-like_DNA-bd_sf"/>
</dbReference>
<dbReference type="GO" id="GO:0032993">
    <property type="term" value="C:protein-DNA complex"/>
    <property type="evidence" value="ECO:0007669"/>
    <property type="project" value="TreeGrafter"/>
</dbReference>
<dbReference type="InterPro" id="IPR000847">
    <property type="entry name" value="LysR_HTH_N"/>
</dbReference>
<organism evidence="6 7">
    <name type="scientific">Aeromicrobium phragmitis</name>
    <dbReference type="NCBI Taxonomy" id="2478914"/>
    <lineage>
        <taxon>Bacteria</taxon>
        <taxon>Bacillati</taxon>
        <taxon>Actinomycetota</taxon>
        <taxon>Actinomycetes</taxon>
        <taxon>Propionibacteriales</taxon>
        <taxon>Nocardioidaceae</taxon>
        <taxon>Aeromicrobium</taxon>
    </lineage>
</organism>
<dbReference type="GO" id="GO:0003700">
    <property type="term" value="F:DNA-binding transcription factor activity"/>
    <property type="evidence" value="ECO:0007669"/>
    <property type="project" value="InterPro"/>
</dbReference>
<evidence type="ECO:0000313" key="6">
    <source>
        <dbReference type="EMBL" id="RLV56080.1"/>
    </source>
</evidence>
<name>A0A3L8PLE3_9ACTN</name>
<feature type="domain" description="HTH lysR-type" evidence="5">
    <location>
        <begin position="30"/>
        <end position="87"/>
    </location>
</feature>
<evidence type="ECO:0000256" key="1">
    <source>
        <dbReference type="ARBA" id="ARBA00009437"/>
    </source>
</evidence>
<proteinExistence type="inferred from homology"/>
<comment type="similarity">
    <text evidence="1">Belongs to the LysR transcriptional regulatory family.</text>
</comment>
<keyword evidence="2" id="KW-0805">Transcription regulation</keyword>
<evidence type="ECO:0000256" key="2">
    <source>
        <dbReference type="ARBA" id="ARBA00023015"/>
    </source>
</evidence>
<dbReference type="AlphaFoldDB" id="A0A3L8PLE3"/>
<keyword evidence="3" id="KW-0238">DNA-binding</keyword>
<dbReference type="Gene3D" id="3.40.190.10">
    <property type="entry name" value="Periplasmic binding protein-like II"/>
    <property type="match status" value="2"/>
</dbReference>